<evidence type="ECO:0000313" key="3">
    <source>
        <dbReference type="Proteomes" id="UP000006729"/>
    </source>
</evidence>
<keyword evidence="1" id="KW-0812">Transmembrane</keyword>
<proteinExistence type="predicted"/>
<reference evidence="2" key="2">
    <citation type="submission" date="2017-07" db="EMBL/GenBank/DDBJ databases">
        <title>WGS assembly of Populus trichocarpa.</title>
        <authorList>
            <person name="Tuskan G."/>
            <person name="Difazio S."/>
            <person name="Jansson S."/>
            <person name="Bohlmann J."/>
            <person name="Grigoriev I."/>
            <person name="Hellsten U."/>
            <person name="Putnam N."/>
            <person name="Ralph S."/>
            <person name="Rombauts S."/>
            <person name="Salamov A."/>
            <person name="Schein J."/>
            <person name="Sterck L."/>
            <person name="Aerts A."/>
            <person name="Bhalerao R."/>
            <person name="Bhalerao R."/>
            <person name="Blaudez D."/>
            <person name="Boerjan W."/>
            <person name="Brun A."/>
            <person name="Brunner A."/>
            <person name="Busov V."/>
            <person name="Campbell M."/>
            <person name="Carlson J."/>
            <person name="Chalot M."/>
            <person name="Chapman J."/>
            <person name="Chen G."/>
            <person name="Cooper D."/>
            <person name="Coutinho P."/>
            <person name="Couturier J."/>
            <person name="Covert S."/>
            <person name="Cronk Q."/>
            <person name="Cunningham R."/>
            <person name="Davis J."/>
            <person name="Degroeve S."/>
            <person name="Dejardin A."/>
            <person name="Depamphilis C."/>
            <person name="Detter J."/>
            <person name="Dirks B."/>
            <person name="Dubchak I."/>
            <person name="Duplessis S."/>
            <person name="Ehlting J."/>
            <person name="Ellis B."/>
            <person name="Gendler K."/>
            <person name="Goodstein D."/>
            <person name="Gribskov M."/>
            <person name="Grimwood J."/>
            <person name="Groover A."/>
            <person name="Gunter L."/>
            <person name="Hamberger B."/>
            <person name="Heinze B."/>
            <person name="Helariutta Y."/>
            <person name="Henrissat B."/>
            <person name="Holligan D."/>
            <person name="Holt R."/>
            <person name="Huang W."/>
            <person name="Islam-Faridi N."/>
            <person name="Jones S."/>
            <person name="Jones-Rhoades M."/>
            <person name="Jorgensen R."/>
            <person name="Joshi C."/>
            <person name="Kangasjarvi J."/>
            <person name="Karlsson J."/>
            <person name="Kelleher C."/>
            <person name="Kirkpatrick R."/>
            <person name="Kirst M."/>
            <person name="Kohler A."/>
            <person name="Kalluri U."/>
            <person name="Larimer F."/>
            <person name="Leebens-Mack J."/>
            <person name="Leple J."/>
            <person name="Locascio P."/>
            <person name="Lou Y."/>
            <person name="Lucas S."/>
            <person name="Martin F."/>
            <person name="Montanini B."/>
            <person name="Napoli C."/>
            <person name="Nelson D."/>
            <person name="Nelson C."/>
            <person name="Nieminen K."/>
            <person name="Nilsson O."/>
            <person name="Pereda V."/>
            <person name="Peter G."/>
            <person name="Philippe R."/>
            <person name="Pilate G."/>
            <person name="Poliakov A."/>
            <person name="Razumovskaya J."/>
            <person name="Richardson P."/>
            <person name="Rinaldi C."/>
            <person name="Ritland K."/>
            <person name="Rouze P."/>
            <person name="Ryaboy D."/>
            <person name="Schmutz J."/>
            <person name="Schrader J."/>
            <person name="Segerman B."/>
            <person name="Shin H."/>
            <person name="Siddiqui A."/>
            <person name="Sterky F."/>
            <person name="Terry A."/>
            <person name="Tsai C."/>
            <person name="Uberbacher E."/>
            <person name="Unneberg P."/>
            <person name="Vahala J."/>
            <person name="Wall K."/>
            <person name="Wessler S."/>
            <person name="Yang G."/>
            <person name="Yin T."/>
            <person name="Douglas C."/>
            <person name="Marra M."/>
            <person name="Sandberg G."/>
            <person name="Van De Peer Y."/>
            <person name="Rokhsar D."/>
        </authorList>
    </citation>
    <scope>NUCLEOTIDE SEQUENCE</scope>
    <source>
        <strain evidence="2">Nisqually-1</strain>
    </source>
</reference>
<gene>
    <name evidence="2" type="ORF">POPTR_002G035400</name>
</gene>
<sequence length="206" mass="23801">MQGMDSMSLKGDLDDHAKLNTRDLGDGSTKRKNWFILFHVVIIFSLITVLWAEAEWNSMRKIMRLRIHTLPFLSATCQCLPFVLMVLIYLLYSIAWFDSLKIILRVTSLKEYLDDYANLKAAGDLDDYAKRKNEFILSCWVIASLFAAWFGWEFTKEVSNLPKLPFLSAFFQCIPYVIAALMYVFHSIVFIASFERTPKGDALKNT</sequence>
<dbReference type="EMBL" id="CM009291">
    <property type="protein sequence ID" value="RQO86450.1"/>
    <property type="molecule type" value="Genomic_DNA"/>
</dbReference>
<feature type="transmembrane region" description="Helical" evidence="1">
    <location>
        <begin position="164"/>
        <end position="194"/>
    </location>
</feature>
<evidence type="ECO:0000313" key="2">
    <source>
        <dbReference type="EMBL" id="RQO86449.1"/>
    </source>
</evidence>
<protein>
    <submittedName>
        <fullName evidence="2">Uncharacterized protein</fullName>
    </submittedName>
</protein>
<dbReference type="InParanoid" id="A0A3N7EIU9"/>
<dbReference type="AlphaFoldDB" id="A0A3N7EIU9"/>
<name>A0A3N7EIU9_POPTR</name>
<evidence type="ECO:0000256" key="1">
    <source>
        <dbReference type="SAM" id="Phobius"/>
    </source>
</evidence>
<feature type="transmembrane region" description="Helical" evidence="1">
    <location>
        <begin position="72"/>
        <end position="92"/>
    </location>
</feature>
<keyword evidence="1" id="KW-1133">Transmembrane helix</keyword>
<keyword evidence="1" id="KW-0472">Membrane</keyword>
<feature type="transmembrane region" description="Helical" evidence="1">
    <location>
        <begin position="34"/>
        <end position="52"/>
    </location>
</feature>
<dbReference type="EMBL" id="CM009291">
    <property type="protein sequence ID" value="RQO86449.1"/>
    <property type="molecule type" value="Genomic_DNA"/>
</dbReference>
<accession>A0A3N7EIU9</accession>
<dbReference type="Proteomes" id="UP000006729">
    <property type="component" value="Chromosome 2"/>
</dbReference>
<keyword evidence="3" id="KW-1185">Reference proteome</keyword>
<feature type="transmembrane region" description="Helical" evidence="1">
    <location>
        <begin position="135"/>
        <end position="152"/>
    </location>
</feature>
<organism evidence="2 3">
    <name type="scientific">Populus trichocarpa</name>
    <name type="common">Western balsam poplar</name>
    <name type="synonym">Populus balsamifera subsp. trichocarpa</name>
    <dbReference type="NCBI Taxonomy" id="3694"/>
    <lineage>
        <taxon>Eukaryota</taxon>
        <taxon>Viridiplantae</taxon>
        <taxon>Streptophyta</taxon>
        <taxon>Embryophyta</taxon>
        <taxon>Tracheophyta</taxon>
        <taxon>Spermatophyta</taxon>
        <taxon>Magnoliopsida</taxon>
        <taxon>eudicotyledons</taxon>
        <taxon>Gunneridae</taxon>
        <taxon>Pentapetalae</taxon>
        <taxon>rosids</taxon>
        <taxon>fabids</taxon>
        <taxon>Malpighiales</taxon>
        <taxon>Salicaceae</taxon>
        <taxon>Saliceae</taxon>
        <taxon>Populus</taxon>
    </lineage>
</organism>
<reference evidence="2 3" key="1">
    <citation type="journal article" date="2006" name="Science">
        <title>The genome of black cottonwood, Populus trichocarpa (Torr. &amp; Gray).</title>
        <authorList>
            <person name="Tuskan G.A."/>
            <person name="Difazio S."/>
            <person name="Jansson S."/>
            <person name="Bohlmann J."/>
            <person name="Grigoriev I."/>
            <person name="Hellsten U."/>
            <person name="Putnam N."/>
            <person name="Ralph S."/>
            <person name="Rombauts S."/>
            <person name="Salamov A."/>
            <person name="Schein J."/>
            <person name="Sterck L."/>
            <person name="Aerts A."/>
            <person name="Bhalerao R.R."/>
            <person name="Bhalerao R.P."/>
            <person name="Blaudez D."/>
            <person name="Boerjan W."/>
            <person name="Brun A."/>
            <person name="Brunner A."/>
            <person name="Busov V."/>
            <person name="Campbell M."/>
            <person name="Carlson J."/>
            <person name="Chalot M."/>
            <person name="Chapman J."/>
            <person name="Chen G.L."/>
            <person name="Cooper D."/>
            <person name="Coutinho P.M."/>
            <person name="Couturier J."/>
            <person name="Covert S."/>
            <person name="Cronk Q."/>
            <person name="Cunningham R."/>
            <person name="Davis J."/>
            <person name="Degroeve S."/>
            <person name="Dejardin A."/>
            <person name="Depamphilis C."/>
            <person name="Detter J."/>
            <person name="Dirks B."/>
            <person name="Dubchak I."/>
            <person name="Duplessis S."/>
            <person name="Ehlting J."/>
            <person name="Ellis B."/>
            <person name="Gendler K."/>
            <person name="Goodstein D."/>
            <person name="Gribskov M."/>
            <person name="Grimwood J."/>
            <person name="Groover A."/>
            <person name="Gunter L."/>
            <person name="Hamberger B."/>
            <person name="Heinze B."/>
            <person name="Helariutta Y."/>
            <person name="Henrissat B."/>
            <person name="Holligan D."/>
            <person name="Holt R."/>
            <person name="Huang W."/>
            <person name="Islam-Faridi N."/>
            <person name="Jones S."/>
            <person name="Jones-Rhoades M."/>
            <person name="Jorgensen R."/>
            <person name="Joshi C."/>
            <person name="Kangasjarvi J."/>
            <person name="Karlsson J."/>
            <person name="Kelleher C."/>
            <person name="Kirkpatrick R."/>
            <person name="Kirst M."/>
            <person name="Kohler A."/>
            <person name="Kalluri U."/>
            <person name="Larimer F."/>
            <person name="Leebens-Mack J."/>
            <person name="Leple J.C."/>
            <person name="Locascio P."/>
            <person name="Lou Y."/>
            <person name="Lucas S."/>
            <person name="Martin F."/>
            <person name="Montanini B."/>
            <person name="Napoli C."/>
            <person name="Nelson D.R."/>
            <person name="Nelson C."/>
            <person name="Nieminen K."/>
            <person name="Nilsson O."/>
            <person name="Pereda V."/>
            <person name="Peter G."/>
            <person name="Philippe R."/>
            <person name="Pilate G."/>
            <person name="Poliakov A."/>
            <person name="Razumovskaya J."/>
            <person name="Richardson P."/>
            <person name="Rinaldi C."/>
            <person name="Ritland K."/>
            <person name="Rouze P."/>
            <person name="Ryaboy D."/>
            <person name="Schmutz J."/>
            <person name="Schrader J."/>
            <person name="Segerman B."/>
            <person name="Shin H."/>
            <person name="Siddiqui A."/>
            <person name="Sterky F."/>
            <person name="Terry A."/>
            <person name="Tsai C.J."/>
            <person name="Uberbacher E."/>
            <person name="Unneberg P."/>
            <person name="Vahala J."/>
            <person name="Wall K."/>
            <person name="Wessler S."/>
            <person name="Yang G."/>
            <person name="Yin T."/>
            <person name="Douglas C."/>
            <person name="Marra M."/>
            <person name="Sandberg G."/>
            <person name="Van de Peer Y."/>
            <person name="Rokhsar D."/>
        </authorList>
    </citation>
    <scope>NUCLEOTIDE SEQUENCE [LARGE SCALE GENOMIC DNA]</scope>
    <source>
        <strain evidence="3">cv. Nisqually</strain>
        <strain evidence="2">Nisqually-1</strain>
    </source>
</reference>